<keyword evidence="3" id="KW-1185">Reference proteome</keyword>
<dbReference type="AlphaFoldDB" id="A0A8C0J6V5"/>
<evidence type="ECO:0000313" key="3">
    <source>
        <dbReference type="Proteomes" id="UP000694404"/>
    </source>
</evidence>
<organism evidence="2 3">
    <name type="scientific">Chelonoidis abingdonii</name>
    <name type="common">Abingdon island giant tortoise</name>
    <name type="synonym">Testudo abingdonii</name>
    <dbReference type="NCBI Taxonomy" id="106734"/>
    <lineage>
        <taxon>Eukaryota</taxon>
        <taxon>Metazoa</taxon>
        <taxon>Chordata</taxon>
        <taxon>Craniata</taxon>
        <taxon>Vertebrata</taxon>
        <taxon>Euteleostomi</taxon>
        <taxon>Archelosauria</taxon>
        <taxon>Testudinata</taxon>
        <taxon>Testudines</taxon>
        <taxon>Cryptodira</taxon>
        <taxon>Durocryptodira</taxon>
        <taxon>Testudinoidea</taxon>
        <taxon>Testudinidae</taxon>
        <taxon>Chelonoidis</taxon>
    </lineage>
</organism>
<name>A0A8C0J6V5_CHEAB</name>
<feature type="transmembrane region" description="Helical" evidence="1">
    <location>
        <begin position="42"/>
        <end position="64"/>
    </location>
</feature>
<evidence type="ECO:0000256" key="1">
    <source>
        <dbReference type="SAM" id="Phobius"/>
    </source>
</evidence>
<keyword evidence="1" id="KW-0812">Transmembrane</keyword>
<reference evidence="2" key="2">
    <citation type="submission" date="2025-09" db="UniProtKB">
        <authorList>
            <consortium name="Ensembl"/>
        </authorList>
    </citation>
    <scope>IDENTIFICATION</scope>
</reference>
<dbReference type="Proteomes" id="UP000694404">
    <property type="component" value="Unplaced"/>
</dbReference>
<proteinExistence type="predicted"/>
<accession>A0A8C0J6V5</accession>
<keyword evidence="1" id="KW-0472">Membrane</keyword>
<evidence type="ECO:0000313" key="2">
    <source>
        <dbReference type="Ensembl" id="ENSCABP00000028039.1"/>
    </source>
</evidence>
<protein>
    <submittedName>
        <fullName evidence="2">Uncharacterized protein</fullName>
    </submittedName>
</protein>
<keyword evidence="1" id="KW-1133">Transmembrane helix</keyword>
<sequence>MLMAKPGTEFKSLESLSAALSTIVSRHHEDDLVPISPQVPALSFPTILAACYLSLSLSCLIGGLRCSKRRK</sequence>
<dbReference type="Ensembl" id="ENSCABT00000030714.1">
    <property type="protein sequence ID" value="ENSCABP00000028039.1"/>
    <property type="gene ID" value="ENSCABG00000020602.1"/>
</dbReference>
<reference evidence="2" key="1">
    <citation type="submission" date="2025-08" db="UniProtKB">
        <authorList>
            <consortium name="Ensembl"/>
        </authorList>
    </citation>
    <scope>IDENTIFICATION</scope>
</reference>